<gene>
    <name evidence="1" type="ORF">D0C36_04070</name>
</gene>
<accession>A0A372NX77</accession>
<evidence type="ECO:0000313" key="1">
    <source>
        <dbReference type="EMBL" id="RFZ94723.1"/>
    </source>
</evidence>
<dbReference type="AlphaFoldDB" id="A0A372NX77"/>
<evidence type="ECO:0000313" key="2">
    <source>
        <dbReference type="Proteomes" id="UP000264217"/>
    </source>
</evidence>
<protein>
    <submittedName>
        <fullName evidence="1">Uncharacterized protein</fullName>
    </submittedName>
</protein>
<organism evidence="1 2">
    <name type="scientific">Mucilaginibacter conchicola</name>
    <dbReference type="NCBI Taxonomy" id="2303333"/>
    <lineage>
        <taxon>Bacteria</taxon>
        <taxon>Pseudomonadati</taxon>
        <taxon>Bacteroidota</taxon>
        <taxon>Sphingobacteriia</taxon>
        <taxon>Sphingobacteriales</taxon>
        <taxon>Sphingobacteriaceae</taxon>
        <taxon>Mucilaginibacter</taxon>
    </lineage>
</organism>
<keyword evidence="2" id="KW-1185">Reference proteome</keyword>
<comment type="caution">
    <text evidence="1">The sequence shown here is derived from an EMBL/GenBank/DDBJ whole genome shotgun (WGS) entry which is preliminary data.</text>
</comment>
<sequence length="131" mass="14937">MTACQHTATKAPVNKAAKSNSQKVLDAEILGLVLNPTIFDHHYIRVRGYLHIGQEQNVLYDDKYDYDKSIQENALWIDTTTLKSKFPNFKWFSAKYVLIEGKFDARNANDAGRCAGKLTDIKKIEFWAPAK</sequence>
<reference evidence="1 2" key="1">
    <citation type="submission" date="2018-08" db="EMBL/GenBank/DDBJ databases">
        <title>Mucilaginibacter sp. MYSH2.</title>
        <authorList>
            <person name="Seo T."/>
        </authorList>
    </citation>
    <scope>NUCLEOTIDE SEQUENCE [LARGE SCALE GENOMIC DNA]</scope>
    <source>
        <strain evidence="1 2">MYSH2</strain>
    </source>
</reference>
<name>A0A372NX77_9SPHI</name>
<proteinExistence type="predicted"/>
<dbReference type="EMBL" id="QWDC01000001">
    <property type="protein sequence ID" value="RFZ94723.1"/>
    <property type="molecule type" value="Genomic_DNA"/>
</dbReference>
<dbReference type="Proteomes" id="UP000264217">
    <property type="component" value="Unassembled WGS sequence"/>
</dbReference>